<dbReference type="AlphaFoldDB" id="A0A5C3FA95"/>
<name>A0A5C3FA95_9BASI</name>
<feature type="region of interest" description="Disordered" evidence="1">
    <location>
        <begin position="102"/>
        <end position="150"/>
    </location>
</feature>
<feature type="compositionally biased region" description="Low complexity" evidence="1">
    <location>
        <begin position="123"/>
        <end position="132"/>
    </location>
</feature>
<evidence type="ECO:0000256" key="1">
    <source>
        <dbReference type="SAM" id="MobiDB-lite"/>
    </source>
</evidence>
<organism evidence="2 3">
    <name type="scientific">Pseudozyma flocculosa</name>
    <dbReference type="NCBI Taxonomy" id="84751"/>
    <lineage>
        <taxon>Eukaryota</taxon>
        <taxon>Fungi</taxon>
        <taxon>Dikarya</taxon>
        <taxon>Basidiomycota</taxon>
        <taxon>Ustilaginomycotina</taxon>
        <taxon>Ustilaginomycetes</taxon>
        <taxon>Ustilaginales</taxon>
        <taxon>Ustilaginaceae</taxon>
        <taxon>Pseudozyma</taxon>
    </lineage>
</organism>
<protein>
    <submittedName>
        <fullName evidence="2">Uncharacterized protein</fullName>
    </submittedName>
</protein>
<accession>A0A5C3FA95</accession>
<keyword evidence="3" id="KW-1185">Reference proteome</keyword>
<evidence type="ECO:0000313" key="3">
    <source>
        <dbReference type="Proteomes" id="UP000323386"/>
    </source>
</evidence>
<evidence type="ECO:0000313" key="2">
    <source>
        <dbReference type="EMBL" id="SPO41388.1"/>
    </source>
</evidence>
<dbReference type="Proteomes" id="UP000323386">
    <property type="component" value="Unassembled WGS sequence"/>
</dbReference>
<reference evidence="2 3" key="1">
    <citation type="submission" date="2018-03" db="EMBL/GenBank/DDBJ databases">
        <authorList>
            <person name="Guldener U."/>
        </authorList>
    </citation>
    <scope>NUCLEOTIDE SEQUENCE [LARGE SCALE GENOMIC DNA]</scope>
    <source>
        <strain evidence="2 3">DAOM196992</strain>
    </source>
</reference>
<gene>
    <name evidence="2" type="ORF">PSFLO_06870</name>
</gene>
<dbReference type="EMBL" id="OOIP01000027">
    <property type="protein sequence ID" value="SPO41388.1"/>
    <property type="molecule type" value="Genomic_DNA"/>
</dbReference>
<sequence length="150" mass="16594">MPSFRRQQRLRERRKRAQLRELRRIAAERERAAEEQEAKRRATFYRALKKVAAECLPKSTADLVSLMDFISTRRDALGYLEIAVKMASAACKAYGVFQNALDEPQQMDNRPAAEPQQQDNRTAAAAAAAAAAPEPQQDNRPAAAAAAAAP</sequence>
<proteinExistence type="predicted"/>